<dbReference type="InParanoid" id="D8RB65"/>
<evidence type="ECO:0000256" key="2">
    <source>
        <dbReference type="ARBA" id="ARBA00022729"/>
    </source>
</evidence>
<dbReference type="Gramene" id="EFJ30744">
    <property type="protein sequence ID" value="EFJ30744"/>
    <property type="gene ID" value="SELMODRAFT_90062"/>
</dbReference>
<gene>
    <name evidence="4" type="ORF">SELMODRAFT_90062</name>
</gene>
<keyword evidence="3" id="KW-0378">Hydrolase</keyword>
<dbReference type="Proteomes" id="UP000001514">
    <property type="component" value="Unassembled WGS sequence"/>
</dbReference>
<dbReference type="STRING" id="88036.D8RB65"/>
<evidence type="ECO:0000256" key="1">
    <source>
        <dbReference type="ARBA" id="ARBA00008668"/>
    </source>
</evidence>
<dbReference type="HOGENOM" id="CLU_015101_2_0_1"/>
<dbReference type="CDD" id="cd01837">
    <property type="entry name" value="SGNH_plant_lipase_like"/>
    <property type="match status" value="1"/>
</dbReference>
<dbReference type="EMBL" id="GL377575">
    <property type="protein sequence ID" value="EFJ30744.1"/>
    <property type="molecule type" value="Genomic_DNA"/>
</dbReference>
<keyword evidence="2" id="KW-0732">Signal</keyword>
<accession>D8RB65</accession>
<dbReference type="GO" id="GO:0016788">
    <property type="term" value="F:hydrolase activity, acting on ester bonds"/>
    <property type="evidence" value="ECO:0007669"/>
    <property type="project" value="InterPro"/>
</dbReference>
<dbReference type="KEGG" id="smo:SELMODRAFT_90062"/>
<evidence type="ECO:0000313" key="5">
    <source>
        <dbReference type="Proteomes" id="UP000001514"/>
    </source>
</evidence>
<evidence type="ECO:0000313" key="4">
    <source>
        <dbReference type="EMBL" id="EFJ30744.1"/>
    </source>
</evidence>
<keyword evidence="5" id="KW-1185">Reference proteome</keyword>
<dbReference type="InterPro" id="IPR001087">
    <property type="entry name" value="GDSL"/>
</dbReference>
<dbReference type="InterPro" id="IPR036514">
    <property type="entry name" value="SGNH_hydro_sf"/>
</dbReference>
<dbReference type="FunCoup" id="D8RB65">
    <property type="interactions" value="128"/>
</dbReference>
<dbReference type="eggNOG" id="ENOG502QPIT">
    <property type="taxonomic scope" value="Eukaryota"/>
</dbReference>
<protein>
    <submittedName>
        <fullName evidence="4">Uncharacterized protein</fullName>
    </submittedName>
</protein>
<organism evidence="5">
    <name type="scientific">Selaginella moellendorffii</name>
    <name type="common">Spikemoss</name>
    <dbReference type="NCBI Taxonomy" id="88036"/>
    <lineage>
        <taxon>Eukaryota</taxon>
        <taxon>Viridiplantae</taxon>
        <taxon>Streptophyta</taxon>
        <taxon>Embryophyta</taxon>
        <taxon>Tracheophyta</taxon>
        <taxon>Lycopodiopsida</taxon>
        <taxon>Selaginellales</taxon>
        <taxon>Selaginellaceae</taxon>
        <taxon>Selaginella</taxon>
    </lineage>
</organism>
<name>D8RB65_SELML</name>
<dbReference type="Pfam" id="PF00657">
    <property type="entry name" value="Lipase_GDSL"/>
    <property type="match status" value="1"/>
</dbReference>
<dbReference type="PANTHER" id="PTHR22835">
    <property type="entry name" value="ZINC FINGER FYVE DOMAIN CONTAINING PROTEIN"/>
    <property type="match status" value="1"/>
</dbReference>
<reference evidence="4 5" key="1">
    <citation type="journal article" date="2011" name="Science">
        <title>The Selaginella genome identifies genetic changes associated with the evolution of vascular plants.</title>
        <authorList>
            <person name="Banks J.A."/>
            <person name="Nishiyama T."/>
            <person name="Hasebe M."/>
            <person name="Bowman J.L."/>
            <person name="Gribskov M."/>
            <person name="dePamphilis C."/>
            <person name="Albert V.A."/>
            <person name="Aono N."/>
            <person name="Aoyama T."/>
            <person name="Ambrose B.A."/>
            <person name="Ashton N.W."/>
            <person name="Axtell M.J."/>
            <person name="Barker E."/>
            <person name="Barker M.S."/>
            <person name="Bennetzen J.L."/>
            <person name="Bonawitz N.D."/>
            <person name="Chapple C."/>
            <person name="Cheng C."/>
            <person name="Correa L.G."/>
            <person name="Dacre M."/>
            <person name="DeBarry J."/>
            <person name="Dreyer I."/>
            <person name="Elias M."/>
            <person name="Engstrom E.M."/>
            <person name="Estelle M."/>
            <person name="Feng L."/>
            <person name="Finet C."/>
            <person name="Floyd S.K."/>
            <person name="Frommer W.B."/>
            <person name="Fujita T."/>
            <person name="Gramzow L."/>
            <person name="Gutensohn M."/>
            <person name="Harholt J."/>
            <person name="Hattori M."/>
            <person name="Heyl A."/>
            <person name="Hirai T."/>
            <person name="Hiwatashi Y."/>
            <person name="Ishikawa M."/>
            <person name="Iwata M."/>
            <person name="Karol K.G."/>
            <person name="Koehler B."/>
            <person name="Kolukisaoglu U."/>
            <person name="Kubo M."/>
            <person name="Kurata T."/>
            <person name="Lalonde S."/>
            <person name="Li K."/>
            <person name="Li Y."/>
            <person name="Litt A."/>
            <person name="Lyons E."/>
            <person name="Manning G."/>
            <person name="Maruyama T."/>
            <person name="Michael T.P."/>
            <person name="Mikami K."/>
            <person name="Miyazaki S."/>
            <person name="Morinaga S."/>
            <person name="Murata T."/>
            <person name="Mueller-Roeber B."/>
            <person name="Nelson D.R."/>
            <person name="Obara M."/>
            <person name="Oguri Y."/>
            <person name="Olmstead R.G."/>
            <person name="Onodera N."/>
            <person name="Petersen B.L."/>
            <person name="Pils B."/>
            <person name="Prigge M."/>
            <person name="Rensing S.A."/>
            <person name="Riano-Pachon D.M."/>
            <person name="Roberts A.W."/>
            <person name="Sato Y."/>
            <person name="Scheller H.V."/>
            <person name="Schulz B."/>
            <person name="Schulz C."/>
            <person name="Shakirov E.V."/>
            <person name="Shibagaki N."/>
            <person name="Shinohara N."/>
            <person name="Shippen D.E."/>
            <person name="Soerensen I."/>
            <person name="Sotooka R."/>
            <person name="Sugimoto N."/>
            <person name="Sugita M."/>
            <person name="Sumikawa N."/>
            <person name="Tanurdzic M."/>
            <person name="Theissen G."/>
            <person name="Ulvskov P."/>
            <person name="Wakazuki S."/>
            <person name="Weng J.K."/>
            <person name="Willats W.W."/>
            <person name="Wipf D."/>
            <person name="Wolf P.G."/>
            <person name="Yang L."/>
            <person name="Zimmer A.D."/>
            <person name="Zhu Q."/>
            <person name="Mitros T."/>
            <person name="Hellsten U."/>
            <person name="Loque D."/>
            <person name="Otillar R."/>
            <person name="Salamov A."/>
            <person name="Schmutz J."/>
            <person name="Shapiro H."/>
            <person name="Lindquist E."/>
            <person name="Lucas S."/>
            <person name="Rokhsar D."/>
            <person name="Grigoriev I.V."/>
        </authorList>
    </citation>
    <scope>NUCLEOTIDE SEQUENCE [LARGE SCALE GENOMIC DNA]</scope>
</reference>
<dbReference type="InterPro" id="IPR035669">
    <property type="entry name" value="SGNH_plant_lipase-like"/>
</dbReference>
<dbReference type="OMA" id="GFHTAFP"/>
<dbReference type="AlphaFoldDB" id="D8RB65"/>
<comment type="similarity">
    <text evidence="1">Belongs to the 'GDSL' lipolytic enzyme family.</text>
</comment>
<dbReference type="PANTHER" id="PTHR22835:SF588">
    <property type="entry name" value="ALPHA-L-FUCOSIDASE 3"/>
    <property type="match status" value="1"/>
</dbReference>
<sequence length="379" mass="41241">MEFHASFLVLLAAGSGIFGGFLGASSACVFPAIFNFGDSTSDTGGIQTAFPTFSQSEFPPYGMTFPGRPFLRYSDGRLGIDFITEALGIPYLSSFFQAVGSNFTTGVNFATAGATSQAVTYISPFSLNVQLNQFREFKQKVLVTGKDMNPRIYSIPDAFSRALYIVDIGGNDFSYGYNRNMNFDQLKAYIFRAVDGIIALVKGVYAEGGRTFLVSDVGPQGCIPYFLTNFPNLRVSYDQAGCAIEFNQVTQHYNGLLKQALSSLRSQLPGSTIIYTNTYDIKYSLTLKAASNGFQFATKACCGIGGNYNYNFAVQCGESKVMAGKTVASTTCKNPSAFLNWDGVHYTEAANRIITRQILSGSFFEPSFPLGMLCTLKNI</sequence>
<evidence type="ECO:0000256" key="3">
    <source>
        <dbReference type="ARBA" id="ARBA00022801"/>
    </source>
</evidence>
<dbReference type="Gene3D" id="3.40.50.1110">
    <property type="entry name" value="SGNH hydrolase"/>
    <property type="match status" value="1"/>
</dbReference>
<proteinExistence type="inferred from homology"/>
<dbReference type="SUPFAM" id="SSF52266">
    <property type="entry name" value="SGNH hydrolase"/>
    <property type="match status" value="1"/>
</dbReference>